<feature type="binding site" evidence="6">
    <location>
        <position position="214"/>
    </location>
    <ligand>
        <name>Mg(2+)</name>
        <dbReference type="ChEBI" id="CHEBI:18420"/>
    </ligand>
</feature>
<gene>
    <name evidence="10" type="ORF">EV666_104205</name>
</gene>
<evidence type="ECO:0000256" key="1">
    <source>
        <dbReference type="ARBA" id="ARBA00008031"/>
    </source>
</evidence>
<dbReference type="EMBL" id="SLWL01000004">
    <property type="protein sequence ID" value="TCO14252.1"/>
    <property type="molecule type" value="Genomic_DNA"/>
</dbReference>
<dbReference type="InterPro" id="IPR029017">
    <property type="entry name" value="Enolase-like_N"/>
</dbReference>
<dbReference type="NCBIfam" id="NF011708">
    <property type="entry name" value="PRK15129.1"/>
    <property type="match status" value="1"/>
</dbReference>
<dbReference type="SMART" id="SM00922">
    <property type="entry name" value="MR_MLE"/>
    <property type="match status" value="1"/>
</dbReference>
<keyword evidence="8" id="KW-0472">Membrane</keyword>
<evidence type="ECO:0000256" key="6">
    <source>
        <dbReference type="PIRSR" id="PIRSR634603-3"/>
    </source>
</evidence>
<evidence type="ECO:0000256" key="7">
    <source>
        <dbReference type="RuleBase" id="RU366006"/>
    </source>
</evidence>
<accession>A0A4R2GUA3</accession>
<organism evidence="10 11">
    <name type="scientific">Camelimonas lactis</name>
    <dbReference type="NCBI Taxonomy" id="659006"/>
    <lineage>
        <taxon>Bacteria</taxon>
        <taxon>Pseudomonadati</taxon>
        <taxon>Pseudomonadota</taxon>
        <taxon>Alphaproteobacteria</taxon>
        <taxon>Hyphomicrobiales</taxon>
        <taxon>Chelatococcaceae</taxon>
        <taxon>Camelimonas</taxon>
    </lineage>
</organism>
<dbReference type="Proteomes" id="UP000294881">
    <property type="component" value="Unassembled WGS sequence"/>
</dbReference>
<feature type="transmembrane region" description="Helical" evidence="8">
    <location>
        <begin position="279"/>
        <end position="301"/>
    </location>
</feature>
<dbReference type="SUPFAM" id="SSF54826">
    <property type="entry name" value="Enolase N-terminal domain-like"/>
    <property type="match status" value="1"/>
</dbReference>
<dbReference type="NCBIfam" id="NF042940">
    <property type="entry name" value="racemase_DgcA"/>
    <property type="match status" value="1"/>
</dbReference>
<evidence type="ECO:0000313" key="11">
    <source>
        <dbReference type="Proteomes" id="UP000294881"/>
    </source>
</evidence>
<feature type="active site" description="Proton acceptor; specific for (R)-substrate epimerization" evidence="5">
    <location>
        <position position="162"/>
    </location>
</feature>
<dbReference type="InterPro" id="IPR034603">
    <property type="entry name" value="Dipeptide_epimerase"/>
</dbReference>
<feature type="binding site" evidence="6">
    <location>
        <position position="237"/>
    </location>
    <ligand>
        <name>Mg(2+)</name>
        <dbReference type="ChEBI" id="CHEBI:18420"/>
    </ligand>
</feature>
<keyword evidence="8" id="KW-1133">Transmembrane helix</keyword>
<dbReference type="GO" id="GO:0046872">
    <property type="term" value="F:metal ion binding"/>
    <property type="evidence" value="ECO:0007669"/>
    <property type="project" value="UniProtKB-KW"/>
</dbReference>
<dbReference type="InterPro" id="IPR034593">
    <property type="entry name" value="DgoD-like"/>
</dbReference>
<dbReference type="Gene3D" id="3.30.390.10">
    <property type="entry name" value="Enolase-like, N-terminal domain"/>
    <property type="match status" value="1"/>
</dbReference>
<evidence type="ECO:0000259" key="9">
    <source>
        <dbReference type="SMART" id="SM00922"/>
    </source>
</evidence>
<dbReference type="Pfam" id="PF13378">
    <property type="entry name" value="MR_MLE_C"/>
    <property type="match status" value="1"/>
</dbReference>
<dbReference type="Pfam" id="PF02746">
    <property type="entry name" value="MR_MLE_N"/>
    <property type="match status" value="1"/>
</dbReference>
<feature type="domain" description="Mandelate racemase/muconate lactonizing enzyme C-terminal" evidence="9">
    <location>
        <begin position="141"/>
        <end position="235"/>
    </location>
</feature>
<feature type="active site" description="Proton acceptor; specific for (S)-substrate epimerization" evidence="5">
    <location>
        <position position="259"/>
    </location>
</feature>
<dbReference type="InterPro" id="IPR013341">
    <property type="entry name" value="Mandelate_racemase_N_dom"/>
</dbReference>
<dbReference type="GO" id="GO:0016855">
    <property type="term" value="F:racemase and epimerase activity, acting on amino acids and derivatives"/>
    <property type="evidence" value="ECO:0007669"/>
    <property type="project" value="UniProtKB-UniRule"/>
</dbReference>
<name>A0A4R2GUA3_9HYPH</name>
<evidence type="ECO:0000313" key="10">
    <source>
        <dbReference type="EMBL" id="TCO14252.1"/>
    </source>
</evidence>
<dbReference type="RefSeq" id="WP_132005176.1">
    <property type="nucleotide sequence ID" value="NZ_JBHUNN010000002.1"/>
</dbReference>
<comment type="similarity">
    <text evidence="1 7">Belongs to the mandelate racemase/muconate lactonizing enzyme family.</text>
</comment>
<evidence type="ECO:0000256" key="5">
    <source>
        <dbReference type="PIRSR" id="PIRSR634603-1"/>
    </source>
</evidence>
<dbReference type="InterPro" id="IPR029065">
    <property type="entry name" value="Enolase_C-like"/>
</dbReference>
<reference evidence="10 11" key="1">
    <citation type="submission" date="2019-03" db="EMBL/GenBank/DDBJ databases">
        <title>Genomic Encyclopedia of Type Strains, Phase IV (KMG-IV): sequencing the most valuable type-strain genomes for metagenomic binning, comparative biology and taxonomic classification.</title>
        <authorList>
            <person name="Goeker M."/>
        </authorList>
    </citation>
    <scope>NUCLEOTIDE SEQUENCE [LARGE SCALE GENOMIC DNA]</scope>
    <source>
        <strain evidence="10 11">DSM 22958</strain>
    </source>
</reference>
<evidence type="ECO:0000256" key="8">
    <source>
        <dbReference type="SAM" id="Phobius"/>
    </source>
</evidence>
<comment type="caution">
    <text evidence="10">The sequence shown here is derived from an EMBL/GenBank/DDBJ whole genome shotgun (WGS) entry which is preliminary data.</text>
</comment>
<dbReference type="InterPro" id="IPR013342">
    <property type="entry name" value="Mandelate_racemase_C"/>
</dbReference>
<keyword evidence="4 7" id="KW-0413">Isomerase</keyword>
<dbReference type="Gene3D" id="3.20.20.120">
    <property type="entry name" value="Enolase-like C-terminal domain"/>
    <property type="match status" value="1"/>
</dbReference>
<dbReference type="CDD" id="cd03319">
    <property type="entry name" value="L-Ala-DL-Glu_epimerase"/>
    <property type="match status" value="1"/>
</dbReference>
<dbReference type="SUPFAM" id="SSF51604">
    <property type="entry name" value="Enolase C-terminal domain-like"/>
    <property type="match status" value="1"/>
</dbReference>
<feature type="binding site" evidence="6">
    <location>
        <position position="188"/>
    </location>
    <ligand>
        <name>Mg(2+)</name>
        <dbReference type="ChEBI" id="CHEBI:18420"/>
    </ligand>
</feature>
<keyword evidence="11" id="KW-1185">Reference proteome</keyword>
<dbReference type="AlphaFoldDB" id="A0A4R2GUA3"/>
<proteinExistence type="inferred from homology"/>
<evidence type="ECO:0000256" key="2">
    <source>
        <dbReference type="ARBA" id="ARBA00022723"/>
    </source>
</evidence>
<dbReference type="SFLD" id="SFLDS00001">
    <property type="entry name" value="Enolase"/>
    <property type="match status" value="1"/>
</dbReference>
<keyword evidence="8" id="KW-0812">Transmembrane</keyword>
<dbReference type="SFLD" id="SFLDG00180">
    <property type="entry name" value="muconate_cycloisomerase"/>
    <property type="match status" value="1"/>
</dbReference>
<evidence type="ECO:0000256" key="3">
    <source>
        <dbReference type="ARBA" id="ARBA00022842"/>
    </source>
</evidence>
<evidence type="ECO:0000256" key="4">
    <source>
        <dbReference type="ARBA" id="ARBA00023235"/>
    </source>
</evidence>
<comment type="cofactor">
    <cofactor evidence="6 7">
        <name>Mg(2+)</name>
        <dbReference type="ChEBI" id="CHEBI:18420"/>
    </cofactor>
    <text evidence="6 7">Binds 1 Mg(2+) ion per subunit.</text>
</comment>
<protein>
    <recommendedName>
        <fullName evidence="7">Dipeptide epimerase</fullName>
        <ecNumber evidence="7">5.1.1.-</ecNumber>
    </recommendedName>
</protein>
<dbReference type="InterPro" id="IPR036849">
    <property type="entry name" value="Enolase-like_C_sf"/>
</dbReference>
<keyword evidence="2 6" id="KW-0479">Metal-binding</keyword>
<keyword evidence="3 6" id="KW-0460">Magnesium</keyword>
<dbReference type="PANTHER" id="PTHR48080:SF3">
    <property type="entry name" value="ENOLASE SUPERFAMILY MEMBER DDB_G0284701"/>
    <property type="match status" value="1"/>
</dbReference>
<dbReference type="PANTHER" id="PTHR48080">
    <property type="entry name" value="D-GALACTONATE DEHYDRATASE-RELATED"/>
    <property type="match status" value="1"/>
</dbReference>
<sequence>MTEHLPLHPPARRVLSVTVERFPINGSFTIARGSRTEAVVVVAHLAENGVAGRGECVPYARYGESIDSVVAAIGAARAAVEAGASRQQLLALLPAGAARNAVDCALWDLEAKLTGAPAHVLAGLDRIRPATTAFTISLGAAEVMAAGAAAAIEAGRPVLKIKLGAPEGDAARIRAVRNAAPEATLLVDANEGWRLADLPRLFDACAGADVALIEQPLPAAEDAALAGLARPVPLCADESVHTREGLAALRDRYDAVNIKLDKAGGLTEALAMAREAGDMGFGLMVGCMVGTSLAMAPAMLLTPRARFVDLDGPLLLAHDREHGLVYDGAVVWPPERALWG</sequence>
<dbReference type="OrthoDB" id="9782675at2"/>
<dbReference type="EC" id="5.1.1.-" evidence="7"/>
<dbReference type="SFLD" id="SFLDF00010">
    <property type="entry name" value="dipeptide_epimerase"/>
    <property type="match status" value="1"/>
</dbReference>